<reference evidence="6" key="1">
    <citation type="journal article" date="2019" name="Int. J. Syst. Evol. Microbiol.">
        <title>The Global Catalogue of Microorganisms (GCM) 10K type strain sequencing project: providing services to taxonomists for standard genome sequencing and annotation.</title>
        <authorList>
            <consortium name="The Broad Institute Genomics Platform"/>
            <consortium name="The Broad Institute Genome Sequencing Center for Infectious Disease"/>
            <person name="Wu L."/>
            <person name="Ma J."/>
        </authorList>
    </citation>
    <scope>NUCLEOTIDE SEQUENCE [LARGE SCALE GENOMIC DNA]</scope>
    <source>
        <strain evidence="6">NBRC 102122</strain>
    </source>
</reference>
<keyword evidence="3" id="KW-0804">Transcription</keyword>
<dbReference type="Pfam" id="PF12833">
    <property type="entry name" value="HTH_18"/>
    <property type="match status" value="1"/>
</dbReference>
<organism evidence="5 6">
    <name type="scientific">Shinella yambaruensis</name>
    <dbReference type="NCBI Taxonomy" id="415996"/>
    <lineage>
        <taxon>Bacteria</taxon>
        <taxon>Pseudomonadati</taxon>
        <taxon>Pseudomonadota</taxon>
        <taxon>Alphaproteobacteria</taxon>
        <taxon>Hyphomicrobiales</taxon>
        <taxon>Rhizobiaceae</taxon>
        <taxon>Shinella</taxon>
    </lineage>
</organism>
<dbReference type="PANTHER" id="PTHR46796:SF6">
    <property type="entry name" value="ARAC SUBFAMILY"/>
    <property type="match status" value="1"/>
</dbReference>
<evidence type="ECO:0000259" key="4">
    <source>
        <dbReference type="PROSITE" id="PS01124"/>
    </source>
</evidence>
<keyword evidence="6" id="KW-1185">Reference proteome</keyword>
<dbReference type="EMBL" id="BSOP01000025">
    <property type="protein sequence ID" value="GLR52102.1"/>
    <property type="molecule type" value="Genomic_DNA"/>
</dbReference>
<dbReference type="InterPro" id="IPR020449">
    <property type="entry name" value="Tscrpt_reg_AraC-type_HTH"/>
</dbReference>
<evidence type="ECO:0000256" key="1">
    <source>
        <dbReference type="ARBA" id="ARBA00023015"/>
    </source>
</evidence>
<dbReference type="PROSITE" id="PS00041">
    <property type="entry name" value="HTH_ARAC_FAMILY_1"/>
    <property type="match status" value="1"/>
</dbReference>
<dbReference type="InterPro" id="IPR050204">
    <property type="entry name" value="AraC_XylS_family_regulators"/>
</dbReference>
<evidence type="ECO:0000313" key="6">
    <source>
        <dbReference type="Proteomes" id="UP001156702"/>
    </source>
</evidence>
<gene>
    <name evidence="5" type="ORF">GCM10007923_33150</name>
</gene>
<dbReference type="InterPro" id="IPR018062">
    <property type="entry name" value="HTH_AraC-typ_CS"/>
</dbReference>
<name>A0ABQ5ZN45_9HYPH</name>
<dbReference type="PANTHER" id="PTHR46796">
    <property type="entry name" value="HTH-TYPE TRANSCRIPTIONAL ACTIVATOR RHAS-RELATED"/>
    <property type="match status" value="1"/>
</dbReference>
<dbReference type="Gene3D" id="1.10.10.60">
    <property type="entry name" value="Homeodomain-like"/>
    <property type="match status" value="2"/>
</dbReference>
<dbReference type="InterPro" id="IPR009057">
    <property type="entry name" value="Homeodomain-like_sf"/>
</dbReference>
<keyword evidence="2" id="KW-0238">DNA-binding</keyword>
<evidence type="ECO:0000313" key="5">
    <source>
        <dbReference type="EMBL" id="GLR52102.1"/>
    </source>
</evidence>
<dbReference type="PRINTS" id="PR00032">
    <property type="entry name" value="HTHARAC"/>
</dbReference>
<feature type="domain" description="HTH araC/xylS-type" evidence="4">
    <location>
        <begin position="200"/>
        <end position="297"/>
    </location>
</feature>
<dbReference type="SUPFAM" id="SSF46689">
    <property type="entry name" value="Homeodomain-like"/>
    <property type="match status" value="2"/>
</dbReference>
<evidence type="ECO:0000256" key="2">
    <source>
        <dbReference type="ARBA" id="ARBA00023125"/>
    </source>
</evidence>
<proteinExistence type="predicted"/>
<dbReference type="Proteomes" id="UP001156702">
    <property type="component" value="Unassembled WGS sequence"/>
</dbReference>
<protein>
    <recommendedName>
        <fullName evidence="4">HTH araC/xylS-type domain-containing protein</fullName>
    </recommendedName>
</protein>
<evidence type="ECO:0000256" key="3">
    <source>
        <dbReference type="ARBA" id="ARBA00023163"/>
    </source>
</evidence>
<dbReference type="SMART" id="SM00342">
    <property type="entry name" value="HTH_ARAC"/>
    <property type="match status" value="1"/>
</dbReference>
<keyword evidence="1" id="KW-0805">Transcription regulation</keyword>
<sequence length="297" mass="33433">MQEGGVLNIRIKPEVPQHLFVGAMDGPASCTPDDNLYDVWPKFLIMVLLQGRQHFVMDGEHFRIDAGDAANPEPTVFMLNVGRDCKLQFVNESTTPLRKVMISAPLPWVDRLIRSQPTSMPKLRAFFARHLAEFSFAPNRHLIQIAEHILKPPGTMAGELLTLYRNSHAFDIMCQACSVLVEADATEPHQPTALSRRQGEKVRDYILAHVCEDLTLDRIARDVGISTSSIQRHFKEHFGTTVSDFIRQERLETARAALERDGIPISQAAYLAGYRNPSSFTTAFKKAYGVTPKHRRA</sequence>
<accession>A0ABQ5ZN45</accession>
<dbReference type="PROSITE" id="PS01124">
    <property type="entry name" value="HTH_ARAC_FAMILY_2"/>
    <property type="match status" value="1"/>
</dbReference>
<dbReference type="InterPro" id="IPR018060">
    <property type="entry name" value="HTH_AraC"/>
</dbReference>
<comment type="caution">
    <text evidence="5">The sequence shown here is derived from an EMBL/GenBank/DDBJ whole genome shotgun (WGS) entry which is preliminary data.</text>
</comment>